<dbReference type="EMBL" id="LR586016">
    <property type="protein sequence ID" value="VIP02212.1"/>
    <property type="molecule type" value="Genomic_DNA"/>
</dbReference>
<evidence type="ECO:0000313" key="2">
    <source>
        <dbReference type="EMBL" id="VIP02212.1"/>
    </source>
</evidence>
<proteinExistence type="predicted"/>
<sequence length="245" mass="27586">MRRILVLIAIVAVVGVGGYLFLFKKKDLRNMLDSASGYPPATNAKEAVDLFAKAIKNRDYRQAAKYVTDPFARELDKGADAAKELGEGIDDLTSRMKNDGVITDEIQIILFSFDPFWKELTPAIVKESGSEATATFLFEGLTFRGQDRAFESWRLDLRMMRALSVDFPLPPAKITAKVVKQSDDSWKIAFPASVAQQAATSRLIDRYKDYVNPFKIVSQEIKRDPTTKENVKKRLKELLEEAAQN</sequence>
<gene>
    <name evidence="2" type="ORF">GMBLW1_17480</name>
</gene>
<keyword evidence="1" id="KW-1133">Transmembrane helix</keyword>
<evidence type="ECO:0000313" key="3">
    <source>
        <dbReference type="Proteomes" id="UP000464378"/>
    </source>
</evidence>
<keyword evidence="1" id="KW-0472">Membrane</keyword>
<dbReference type="Proteomes" id="UP000464378">
    <property type="component" value="Chromosome"/>
</dbReference>
<keyword evidence="3" id="KW-1185">Reference proteome</keyword>
<protein>
    <submittedName>
        <fullName evidence="2">Uncharacterized protein</fullName>
    </submittedName>
</protein>
<evidence type="ECO:0000256" key="1">
    <source>
        <dbReference type="SAM" id="Phobius"/>
    </source>
</evidence>
<dbReference type="KEGG" id="tim:GMBLW1_17480"/>
<organism evidence="2">
    <name type="scientific">Tuwongella immobilis</name>
    <dbReference type="NCBI Taxonomy" id="692036"/>
    <lineage>
        <taxon>Bacteria</taxon>
        <taxon>Pseudomonadati</taxon>
        <taxon>Planctomycetota</taxon>
        <taxon>Planctomycetia</taxon>
        <taxon>Gemmatales</taxon>
        <taxon>Gemmataceae</taxon>
        <taxon>Tuwongella</taxon>
    </lineage>
</organism>
<dbReference type="InParanoid" id="A0A6C2YMR7"/>
<dbReference type="EMBL" id="LR593887">
    <property type="protein sequence ID" value="VTS00723.1"/>
    <property type="molecule type" value="Genomic_DNA"/>
</dbReference>
<reference evidence="2" key="1">
    <citation type="submission" date="2019-04" db="EMBL/GenBank/DDBJ databases">
        <authorList>
            <consortium name="Science for Life Laboratories"/>
        </authorList>
    </citation>
    <scope>NUCLEOTIDE SEQUENCE</scope>
    <source>
        <strain evidence="2">MBLW1</strain>
    </source>
</reference>
<accession>A0A6C2YMR7</accession>
<keyword evidence="1" id="KW-0812">Transmembrane</keyword>
<dbReference type="AlphaFoldDB" id="A0A6C2YMR7"/>
<name>A0A6C2YMR7_9BACT</name>
<feature type="transmembrane region" description="Helical" evidence="1">
    <location>
        <begin position="6"/>
        <end position="23"/>
    </location>
</feature>
<dbReference type="RefSeq" id="WP_162657409.1">
    <property type="nucleotide sequence ID" value="NZ_LR593887.1"/>
</dbReference>